<evidence type="ECO:0000313" key="2">
    <source>
        <dbReference type="Proteomes" id="UP001058093"/>
    </source>
</evidence>
<dbReference type="EMBL" id="MZ605293">
    <property type="protein sequence ID" value="QYW06625.1"/>
    <property type="molecule type" value="Genomic_DNA"/>
</dbReference>
<sequence>MAGLSAAGLEIKTIDDVLTDSRTRAADIFADLVPAGDIVDVSDNSALGRMIGVMAPSEASLWEALQQIYNSFNPNTAIGVSLDNIVALSGINRLVAQATRAQVLLEGSTNTIISSPLGKAYSSTTQRVFSILNPVTLTPQNASGVGIAVTNVQQNTLYRFSYSVDGVNYINADITSPTSGATATSILAQMKTRIDTLFAGVFTTYYQDGRLFVSRTDPFQIASFTTSVNMAIQKVIKLGIAQDDQVGPFEQPAMSIDTISVPIAGWDSITNPVAATTGRLQESDPELRERFRNSKFVQSANIIESLIDALSNVEGVTDVQVYENDTMTTNLQGVPPKSFMPIVLGGLPTDIGNAIWTNKPTGISSSGNATVQIVDSLGFVHNISYKRPTEIPIYVVIDISSTGELAGDAPATIRQNVVDYGESTCFIGDDVIYSRFYTPINAVPGHMVNSLKIGTSPSPTGTSNIVINFDQVATFSPANVVVNVT</sequence>
<dbReference type="Proteomes" id="UP001058093">
    <property type="component" value="Segment"/>
</dbReference>
<proteinExistence type="predicted"/>
<name>A0A975UY44_9CAUD</name>
<keyword evidence="2" id="KW-1185">Reference proteome</keyword>
<reference evidence="1" key="1">
    <citation type="submission" date="2021-07" db="EMBL/GenBank/DDBJ databases">
        <title>Complete genome sequence and phylogenomic analysis of the two lytic bacteriophage isolated from terrestrial biotopes of Antarctica.</title>
        <authorList>
            <person name="Holovan V."/>
            <person name="Rabalski L."/>
            <person name="Zlatohurska M."/>
            <person name="Andriichuk O."/>
            <person name="Budzanivska I."/>
            <person name="Shevchenko O."/>
            <person name="Gupalo A."/>
        </authorList>
    </citation>
    <scope>NUCLEOTIDE SEQUENCE</scope>
</reference>
<gene>
    <name evidence="1" type="ORF">uav_094</name>
</gene>
<organism evidence="1 2">
    <name type="scientific">Pseudomonas phage UAVern</name>
    <dbReference type="NCBI Taxonomy" id="2856997"/>
    <lineage>
        <taxon>Viruses</taxon>
        <taxon>Duplodnaviria</taxon>
        <taxon>Heunggongvirae</taxon>
        <taxon>Uroviricota</taxon>
        <taxon>Caudoviricetes</taxon>
        <taxon>Vandenendeviridae</taxon>
        <taxon>Gorskivirinae</taxon>
        <taxon>Uavernvirus</taxon>
        <taxon>Uavernvirus uavern</taxon>
    </lineage>
</organism>
<evidence type="ECO:0000313" key="1">
    <source>
        <dbReference type="EMBL" id="QYW06625.1"/>
    </source>
</evidence>
<accession>A0A975UY44</accession>
<protein>
    <submittedName>
        <fullName evidence="1">Baseplate protein</fullName>
    </submittedName>
</protein>